<dbReference type="OrthoDB" id="4140097at2759"/>
<organism evidence="1 2">
    <name type="scientific">Fonsecaea nubica</name>
    <dbReference type="NCBI Taxonomy" id="856822"/>
    <lineage>
        <taxon>Eukaryota</taxon>
        <taxon>Fungi</taxon>
        <taxon>Dikarya</taxon>
        <taxon>Ascomycota</taxon>
        <taxon>Pezizomycotina</taxon>
        <taxon>Eurotiomycetes</taxon>
        <taxon>Chaetothyriomycetidae</taxon>
        <taxon>Chaetothyriales</taxon>
        <taxon>Herpotrichiellaceae</taxon>
        <taxon>Fonsecaea</taxon>
    </lineage>
</organism>
<dbReference type="AlphaFoldDB" id="A0A178D3Q8"/>
<sequence length="490" mass="56119">MTQKIHSRCRSGVRYIRTSKPIIELGSVAKLTDEVHQPASLLQPSSVTPYALARAMSPLSLVGRGNSDPFYVYSVAIGPQENNLLSLYRDYILPLTYHFRIGDKILNELAMRDWRDNVATLEDKGTALGTLARYGSIATRANPGMRPIALQYLHQSIRALRDKVSRSEDVQDTVGCLHMNMLFNAEIINGNSSGALVHGKMLLHVLRQRWREQRLDYKMLLYQLHNDLQFTSTFLTRPIFDKGDWLPDVLKPLWDAAAPYMPVFPEEALDGAIQDEVVTYWFKRRRQMLKYEKLQNTDSESLPPLPLVTTSVMAASFLFYSRMINYYLDNEERLKGEGLNDGVESYLYGHQALALAACQLLKWTHYSPQIMGVPIYEDSQLLSALWHALERCEAFAARGLGNEFLNARMWALYVGSLVERGTPFDQAPTNQQRFNQKLAELAWSIQIFTWDDIRPILNGFLYEDITLSQGSIWFEGMMLEYRLARNHSNC</sequence>
<accession>A0A178D3Q8</accession>
<keyword evidence="2" id="KW-1185">Reference proteome</keyword>
<evidence type="ECO:0008006" key="3">
    <source>
        <dbReference type="Google" id="ProtNLM"/>
    </source>
</evidence>
<dbReference type="GeneID" id="34587903"/>
<evidence type="ECO:0000313" key="2">
    <source>
        <dbReference type="Proteomes" id="UP000185904"/>
    </source>
</evidence>
<reference evidence="1 2" key="1">
    <citation type="submission" date="2016-03" db="EMBL/GenBank/DDBJ databases">
        <title>The draft genome sequence of Fonsecaea nubica causative agent of cutaneous subcutaneous infection in human host.</title>
        <authorList>
            <person name="Costa F."/>
            <person name="Sybren D.H."/>
            <person name="Raittz R.T."/>
            <person name="Weiss V.A."/>
            <person name="Leao A.C."/>
            <person name="Gomes R."/>
            <person name="De Souza E.M."/>
            <person name="Pedrosa F.O."/>
            <person name="Steffens M.B."/>
            <person name="Bombassaro A."/>
            <person name="Tadra-Sfeir M.Z."/>
            <person name="Moreno L.F."/>
            <person name="Najafzadeh M.J."/>
            <person name="Felipe M.S."/>
            <person name="Teixeira M."/>
            <person name="Sun J."/>
            <person name="Xi L."/>
            <person name="Castro M.A."/>
            <person name="Vicente V.A."/>
        </authorList>
    </citation>
    <scope>NUCLEOTIDE SEQUENCE [LARGE SCALE GENOMIC DNA]</scope>
    <source>
        <strain evidence="1 2">CBS 269.64</strain>
    </source>
</reference>
<evidence type="ECO:0000313" key="1">
    <source>
        <dbReference type="EMBL" id="OAL36327.1"/>
    </source>
</evidence>
<name>A0A178D3Q8_9EURO</name>
<dbReference type="RefSeq" id="XP_022501339.1">
    <property type="nucleotide sequence ID" value="XM_022642781.1"/>
</dbReference>
<proteinExistence type="predicted"/>
<comment type="caution">
    <text evidence="1">The sequence shown here is derived from an EMBL/GenBank/DDBJ whole genome shotgun (WGS) entry which is preliminary data.</text>
</comment>
<gene>
    <name evidence="1" type="ORF">AYO20_04485</name>
</gene>
<dbReference type="EMBL" id="LVCJ01000023">
    <property type="protein sequence ID" value="OAL36327.1"/>
    <property type="molecule type" value="Genomic_DNA"/>
</dbReference>
<dbReference type="Proteomes" id="UP000185904">
    <property type="component" value="Unassembled WGS sequence"/>
</dbReference>
<protein>
    <recommendedName>
        <fullName evidence="3">Transcription factor domain-containing protein</fullName>
    </recommendedName>
</protein>